<sequence length="101" mass="11310">MIALNRYWFISESAKVQKSFQLTVRDIIIFISSRDSGSVFATHTIILNSLRVDSLLSLSRSTSTVITTVRRRHCNPHHTSLSMQNSPSILAGISLSFCFGH</sequence>
<name>A0AAN9PYY9_CANGL</name>
<evidence type="ECO:0000313" key="1">
    <source>
        <dbReference type="EMBL" id="KAK7314959.1"/>
    </source>
</evidence>
<dbReference type="EMBL" id="JAYMYQ010000008">
    <property type="protein sequence ID" value="KAK7314959.1"/>
    <property type="molecule type" value="Genomic_DNA"/>
</dbReference>
<protein>
    <submittedName>
        <fullName evidence="1">Uncharacterized protein</fullName>
    </submittedName>
</protein>
<reference evidence="1 2" key="1">
    <citation type="submission" date="2024-01" db="EMBL/GenBank/DDBJ databases">
        <title>The genomes of 5 underutilized Papilionoideae crops provide insights into root nodulation and disease resistanc.</title>
        <authorList>
            <person name="Jiang F."/>
        </authorList>
    </citation>
    <scope>NUCLEOTIDE SEQUENCE [LARGE SCALE GENOMIC DNA]</scope>
    <source>
        <strain evidence="1">LVBAO_FW01</strain>
        <tissue evidence="1">Leaves</tissue>
    </source>
</reference>
<comment type="caution">
    <text evidence="1">The sequence shown here is derived from an EMBL/GenBank/DDBJ whole genome shotgun (WGS) entry which is preliminary data.</text>
</comment>
<organism evidence="1 2">
    <name type="scientific">Canavalia gladiata</name>
    <name type="common">Sword bean</name>
    <name type="synonym">Dolichos gladiatus</name>
    <dbReference type="NCBI Taxonomy" id="3824"/>
    <lineage>
        <taxon>Eukaryota</taxon>
        <taxon>Viridiplantae</taxon>
        <taxon>Streptophyta</taxon>
        <taxon>Embryophyta</taxon>
        <taxon>Tracheophyta</taxon>
        <taxon>Spermatophyta</taxon>
        <taxon>Magnoliopsida</taxon>
        <taxon>eudicotyledons</taxon>
        <taxon>Gunneridae</taxon>
        <taxon>Pentapetalae</taxon>
        <taxon>rosids</taxon>
        <taxon>fabids</taxon>
        <taxon>Fabales</taxon>
        <taxon>Fabaceae</taxon>
        <taxon>Papilionoideae</taxon>
        <taxon>50 kb inversion clade</taxon>
        <taxon>NPAAA clade</taxon>
        <taxon>indigoferoid/millettioid clade</taxon>
        <taxon>Phaseoleae</taxon>
        <taxon>Canavalia</taxon>
    </lineage>
</organism>
<evidence type="ECO:0000313" key="2">
    <source>
        <dbReference type="Proteomes" id="UP001367508"/>
    </source>
</evidence>
<keyword evidence="2" id="KW-1185">Reference proteome</keyword>
<dbReference type="Proteomes" id="UP001367508">
    <property type="component" value="Unassembled WGS sequence"/>
</dbReference>
<accession>A0AAN9PYY9</accession>
<proteinExistence type="predicted"/>
<gene>
    <name evidence="1" type="ORF">VNO77_33491</name>
</gene>
<dbReference type="AlphaFoldDB" id="A0AAN9PYY9"/>